<dbReference type="EC" id="5.6.2.4" evidence="9"/>
<feature type="compositionally biased region" description="Basic and acidic residues" evidence="10">
    <location>
        <begin position="114"/>
        <end position="127"/>
    </location>
</feature>
<dbReference type="GO" id="GO:0005524">
    <property type="term" value="F:ATP binding"/>
    <property type="evidence" value="ECO:0007669"/>
    <property type="project" value="UniProtKB-KW"/>
</dbReference>
<sequence>MSDDSDHGFSLFQQGASTDGDGTSGKSESGSRSSSAGSGLATEKKKQKFKASLDREKSKESPAVKRTDSGKGKQKEKKSHKAPKVLEIDDDESDEESTKVKPRPKPKTKPKSTSTKETETMSAENREKGKKKKKEQQQELGFNLELKGPTDRTEETVERCDRILKHTFGYPSYKGKQKEIVEAAVQGQDVFVLAPTGMGKSLCFQIPALAARAGVTLVVSPLLSLIQNQVGKLRERGVVVSALNSKTGKKKVEIEQDLQSPSTKTQILYVTPERLKMKDFLCILDSLQQQGKLNRLVVDEAHCISEWGHDFRGDYRRLGNFRDNYPDVPIMALTATATEDVQRDIIRNLRLDQGNLFRALHPFNRENLFYEMKYLSENNDLTKMNDIYDWIMKIYQRRGKKCSGIIYARSRHGCDTLTSFLRSKGVNAGAYHAGINAKTLDNTLGKWMDDAGIDVVVATIAFGMGIDKADVRYVIHYDLPKSFEGYYQETGRAGRDGLAAKCIMYFSREDCISVKKWVMMPKDRPVKEEYEGPAPTQRANDSLDALFKMAENPKLCRHIAICRYFGEEVDTNDKEALRSLCNKMCDVCKSPDRTLQLYSTLSLIDVASAFERSSSSSSSAANPLRTSSLTNVTFNRGSALGMGAGLKRPAGIGAPAGRMDAGKEAFKKMKVDLAPALVTKPFKSVGGLKKPFKPPTFNNSGAAKALEDSDDMEVEVVEERPAPVPKARQKRAPTPEPTVSKRTKILPPKAVDKNSSTIEIDDDEDPPPRRKTSSSASALGKSINFDDESDSEIGPIPSSDLAPLSAGLGRIWNDEEMDVAMGEGDDVHSSSAGHEVGATLLHEHSTKVPERKRKKGYETLRKALFQVFISGANSGRLWGKLPRAPASSDKRKRILTSAALQLEGSALMHSSTMEGYGYAISNLQDSISNELEKVELWNSGKGEFEEAQEVLDLIKEECSVR</sequence>
<dbReference type="FunFam" id="3.40.50.300:FF:000296">
    <property type="entry name" value="ATP-dependent DNA helicase RecQ"/>
    <property type="match status" value="1"/>
</dbReference>
<dbReference type="GO" id="GO:0005737">
    <property type="term" value="C:cytoplasm"/>
    <property type="evidence" value="ECO:0007669"/>
    <property type="project" value="TreeGrafter"/>
</dbReference>
<evidence type="ECO:0000256" key="2">
    <source>
        <dbReference type="ARBA" id="ARBA00022741"/>
    </source>
</evidence>
<dbReference type="InterPro" id="IPR032284">
    <property type="entry name" value="RecQ_Zn-bd"/>
</dbReference>
<dbReference type="AlphaFoldDB" id="A0A4Y7U184"/>
<dbReference type="GO" id="GO:0043138">
    <property type="term" value="F:3'-5' DNA helicase activity"/>
    <property type="evidence" value="ECO:0007669"/>
    <property type="project" value="UniProtKB-EC"/>
</dbReference>
<dbReference type="GO" id="GO:0000724">
    <property type="term" value="P:double-strand break repair via homologous recombination"/>
    <property type="evidence" value="ECO:0007669"/>
    <property type="project" value="TreeGrafter"/>
</dbReference>
<feature type="region of interest" description="Disordered" evidence="10">
    <location>
        <begin position="1"/>
        <end position="142"/>
    </location>
</feature>
<dbReference type="GO" id="GO:0003677">
    <property type="term" value="F:DNA binding"/>
    <property type="evidence" value="ECO:0007669"/>
    <property type="project" value="UniProtKB-KW"/>
</dbReference>
<evidence type="ECO:0000256" key="3">
    <source>
        <dbReference type="ARBA" id="ARBA00022801"/>
    </source>
</evidence>
<dbReference type="SMART" id="SM00487">
    <property type="entry name" value="DEXDc"/>
    <property type="match status" value="1"/>
</dbReference>
<evidence type="ECO:0000313" key="14">
    <source>
        <dbReference type="Proteomes" id="UP000298030"/>
    </source>
</evidence>
<dbReference type="GO" id="GO:0005634">
    <property type="term" value="C:nucleus"/>
    <property type="evidence" value="ECO:0007669"/>
    <property type="project" value="UniProtKB-SubCell"/>
</dbReference>
<dbReference type="STRING" id="71717.A0A4Y7U184"/>
<keyword evidence="2 9" id="KW-0547">Nucleotide-binding</keyword>
<dbReference type="InterPro" id="IPR001650">
    <property type="entry name" value="Helicase_C-like"/>
</dbReference>
<dbReference type="GO" id="GO:0016887">
    <property type="term" value="F:ATP hydrolysis activity"/>
    <property type="evidence" value="ECO:0007669"/>
    <property type="project" value="RHEA"/>
</dbReference>
<dbReference type="PROSITE" id="PS51194">
    <property type="entry name" value="HELICASE_CTER"/>
    <property type="match status" value="1"/>
</dbReference>
<keyword evidence="4 9" id="KW-0347">Helicase</keyword>
<feature type="domain" description="Helicase ATP-binding" evidence="11">
    <location>
        <begin position="181"/>
        <end position="355"/>
    </location>
</feature>
<keyword evidence="7" id="KW-0413">Isomerase</keyword>
<dbReference type="PANTHER" id="PTHR13710:SF152">
    <property type="entry name" value="ATP-DEPENDENT DNA HELICASE Q5"/>
    <property type="match status" value="1"/>
</dbReference>
<dbReference type="SUPFAM" id="SSF52540">
    <property type="entry name" value="P-loop containing nucleoside triphosphate hydrolases"/>
    <property type="match status" value="1"/>
</dbReference>
<feature type="domain" description="Helicase C-terminal" evidence="12">
    <location>
        <begin position="386"/>
        <end position="547"/>
    </location>
</feature>
<feature type="compositionally biased region" description="Basic residues" evidence="10">
    <location>
        <begin position="74"/>
        <end position="83"/>
    </location>
</feature>
<keyword evidence="9" id="KW-0539">Nucleus</keyword>
<comment type="catalytic activity">
    <reaction evidence="9">
        <text>ATP + H2O = ADP + phosphate + H(+)</text>
        <dbReference type="Rhea" id="RHEA:13065"/>
        <dbReference type="ChEBI" id="CHEBI:15377"/>
        <dbReference type="ChEBI" id="CHEBI:15378"/>
        <dbReference type="ChEBI" id="CHEBI:30616"/>
        <dbReference type="ChEBI" id="CHEBI:43474"/>
        <dbReference type="ChEBI" id="CHEBI:456216"/>
    </reaction>
</comment>
<comment type="subcellular location">
    <subcellularLocation>
        <location evidence="9">Nucleus</location>
    </subcellularLocation>
</comment>
<dbReference type="PROSITE" id="PS51192">
    <property type="entry name" value="HELICASE_ATP_BIND_1"/>
    <property type="match status" value="1"/>
</dbReference>
<dbReference type="NCBIfam" id="TIGR00614">
    <property type="entry name" value="recQ_fam"/>
    <property type="match status" value="1"/>
</dbReference>
<evidence type="ECO:0000256" key="6">
    <source>
        <dbReference type="ARBA" id="ARBA00023125"/>
    </source>
</evidence>
<dbReference type="Pfam" id="PF16124">
    <property type="entry name" value="RecQ_Zn_bind"/>
    <property type="match status" value="1"/>
</dbReference>
<feature type="compositionally biased region" description="Low complexity" evidence="10">
    <location>
        <begin position="24"/>
        <end position="39"/>
    </location>
</feature>
<keyword evidence="14" id="KW-1185">Reference proteome</keyword>
<evidence type="ECO:0000256" key="8">
    <source>
        <dbReference type="ARBA" id="ARBA00034617"/>
    </source>
</evidence>
<dbReference type="GO" id="GO:0009378">
    <property type="term" value="F:four-way junction helicase activity"/>
    <property type="evidence" value="ECO:0007669"/>
    <property type="project" value="TreeGrafter"/>
</dbReference>
<dbReference type="Proteomes" id="UP000298030">
    <property type="component" value="Unassembled WGS sequence"/>
</dbReference>
<accession>A0A4Y7U184</accession>
<name>A0A4Y7U184_COPMI</name>
<dbReference type="CDD" id="cd18794">
    <property type="entry name" value="SF2_C_RecQ"/>
    <property type="match status" value="1"/>
</dbReference>
<dbReference type="InterPro" id="IPR004589">
    <property type="entry name" value="DNA_helicase_ATP-dep_RecQ"/>
</dbReference>
<evidence type="ECO:0000256" key="10">
    <source>
        <dbReference type="SAM" id="MobiDB-lite"/>
    </source>
</evidence>
<protein>
    <recommendedName>
        <fullName evidence="9">ATP-dependent DNA helicase</fullName>
        <ecNumber evidence="9">5.6.2.4</ecNumber>
    </recommendedName>
</protein>
<dbReference type="InterPro" id="IPR027417">
    <property type="entry name" value="P-loop_NTPase"/>
</dbReference>
<feature type="compositionally biased region" description="Basic residues" evidence="10">
    <location>
        <begin position="100"/>
        <end position="110"/>
    </location>
</feature>
<evidence type="ECO:0000256" key="5">
    <source>
        <dbReference type="ARBA" id="ARBA00022840"/>
    </source>
</evidence>
<evidence type="ECO:0000256" key="9">
    <source>
        <dbReference type="RuleBase" id="RU364117"/>
    </source>
</evidence>
<comment type="similarity">
    <text evidence="1 9">Belongs to the helicase family. RecQ subfamily.</text>
</comment>
<dbReference type="Gene3D" id="3.40.50.300">
    <property type="entry name" value="P-loop containing nucleotide triphosphate hydrolases"/>
    <property type="match status" value="2"/>
</dbReference>
<dbReference type="EMBL" id="QPFP01000001">
    <property type="protein sequence ID" value="TEB40190.1"/>
    <property type="molecule type" value="Genomic_DNA"/>
</dbReference>
<comment type="caution">
    <text evidence="13">The sequence shown here is derived from an EMBL/GenBank/DDBJ whole genome shotgun (WGS) entry which is preliminary data.</text>
</comment>
<evidence type="ECO:0000256" key="7">
    <source>
        <dbReference type="ARBA" id="ARBA00023235"/>
    </source>
</evidence>
<keyword evidence="5 9" id="KW-0067">ATP-binding</keyword>
<evidence type="ECO:0000259" key="12">
    <source>
        <dbReference type="PROSITE" id="PS51194"/>
    </source>
</evidence>
<evidence type="ECO:0000256" key="1">
    <source>
        <dbReference type="ARBA" id="ARBA00005446"/>
    </source>
</evidence>
<dbReference type="CDD" id="cd17920">
    <property type="entry name" value="DEXHc_RecQ"/>
    <property type="match status" value="1"/>
</dbReference>
<gene>
    <name evidence="13" type="ORF">FA13DRAFT_1808441</name>
</gene>
<dbReference type="InterPro" id="IPR011545">
    <property type="entry name" value="DEAD/DEAH_box_helicase_dom"/>
</dbReference>
<dbReference type="Pfam" id="PF00270">
    <property type="entry name" value="DEAD"/>
    <property type="match status" value="1"/>
</dbReference>
<dbReference type="SMART" id="SM00490">
    <property type="entry name" value="HELICc"/>
    <property type="match status" value="1"/>
</dbReference>
<dbReference type="GO" id="GO:0005694">
    <property type="term" value="C:chromosome"/>
    <property type="evidence" value="ECO:0007669"/>
    <property type="project" value="TreeGrafter"/>
</dbReference>
<dbReference type="Pfam" id="PF00271">
    <property type="entry name" value="Helicase_C"/>
    <property type="match status" value="1"/>
</dbReference>
<evidence type="ECO:0000256" key="4">
    <source>
        <dbReference type="ARBA" id="ARBA00022806"/>
    </source>
</evidence>
<comment type="catalytic activity">
    <reaction evidence="8 9">
        <text>Couples ATP hydrolysis with the unwinding of duplex DNA by translocating in the 3'-5' direction.</text>
        <dbReference type="EC" id="5.6.2.4"/>
    </reaction>
</comment>
<dbReference type="PANTHER" id="PTHR13710">
    <property type="entry name" value="DNA HELICASE RECQ FAMILY MEMBER"/>
    <property type="match status" value="1"/>
</dbReference>
<feature type="compositionally biased region" description="Basic and acidic residues" evidence="10">
    <location>
        <begin position="51"/>
        <end position="73"/>
    </location>
</feature>
<dbReference type="OrthoDB" id="10261556at2759"/>
<reference evidence="13 14" key="1">
    <citation type="journal article" date="2019" name="Nat. Ecol. Evol.">
        <title>Megaphylogeny resolves global patterns of mushroom evolution.</title>
        <authorList>
            <person name="Varga T."/>
            <person name="Krizsan K."/>
            <person name="Foldi C."/>
            <person name="Dima B."/>
            <person name="Sanchez-Garcia M."/>
            <person name="Sanchez-Ramirez S."/>
            <person name="Szollosi G.J."/>
            <person name="Szarkandi J.G."/>
            <person name="Papp V."/>
            <person name="Albert L."/>
            <person name="Andreopoulos W."/>
            <person name="Angelini C."/>
            <person name="Antonin V."/>
            <person name="Barry K.W."/>
            <person name="Bougher N.L."/>
            <person name="Buchanan P."/>
            <person name="Buyck B."/>
            <person name="Bense V."/>
            <person name="Catcheside P."/>
            <person name="Chovatia M."/>
            <person name="Cooper J."/>
            <person name="Damon W."/>
            <person name="Desjardin D."/>
            <person name="Finy P."/>
            <person name="Geml J."/>
            <person name="Haridas S."/>
            <person name="Hughes K."/>
            <person name="Justo A."/>
            <person name="Karasinski D."/>
            <person name="Kautmanova I."/>
            <person name="Kiss B."/>
            <person name="Kocsube S."/>
            <person name="Kotiranta H."/>
            <person name="LaButti K.M."/>
            <person name="Lechner B.E."/>
            <person name="Liimatainen K."/>
            <person name="Lipzen A."/>
            <person name="Lukacs Z."/>
            <person name="Mihaltcheva S."/>
            <person name="Morgado L.N."/>
            <person name="Niskanen T."/>
            <person name="Noordeloos M.E."/>
            <person name="Ohm R.A."/>
            <person name="Ortiz-Santana B."/>
            <person name="Ovrebo C."/>
            <person name="Racz N."/>
            <person name="Riley R."/>
            <person name="Savchenko A."/>
            <person name="Shiryaev A."/>
            <person name="Soop K."/>
            <person name="Spirin V."/>
            <person name="Szebenyi C."/>
            <person name="Tomsovsky M."/>
            <person name="Tulloss R.E."/>
            <person name="Uehling J."/>
            <person name="Grigoriev I.V."/>
            <person name="Vagvolgyi C."/>
            <person name="Papp T."/>
            <person name="Martin F.M."/>
            <person name="Miettinen O."/>
            <person name="Hibbett D.S."/>
            <person name="Nagy L.G."/>
        </authorList>
    </citation>
    <scope>NUCLEOTIDE SEQUENCE [LARGE SCALE GENOMIC DNA]</scope>
    <source>
        <strain evidence="13 14">FP101781</strain>
    </source>
</reference>
<organism evidence="13 14">
    <name type="scientific">Coprinellus micaceus</name>
    <name type="common">Glistening ink-cap mushroom</name>
    <name type="synonym">Coprinus micaceus</name>
    <dbReference type="NCBI Taxonomy" id="71717"/>
    <lineage>
        <taxon>Eukaryota</taxon>
        <taxon>Fungi</taxon>
        <taxon>Dikarya</taxon>
        <taxon>Basidiomycota</taxon>
        <taxon>Agaricomycotina</taxon>
        <taxon>Agaricomycetes</taxon>
        <taxon>Agaricomycetidae</taxon>
        <taxon>Agaricales</taxon>
        <taxon>Agaricineae</taxon>
        <taxon>Psathyrellaceae</taxon>
        <taxon>Coprinellus</taxon>
    </lineage>
</organism>
<keyword evidence="3 9" id="KW-0378">Hydrolase</keyword>
<feature type="region of interest" description="Disordered" evidence="10">
    <location>
        <begin position="684"/>
        <end position="800"/>
    </location>
</feature>
<keyword evidence="6" id="KW-0238">DNA-binding</keyword>
<dbReference type="InterPro" id="IPR014001">
    <property type="entry name" value="Helicase_ATP-bd"/>
</dbReference>
<evidence type="ECO:0000313" key="13">
    <source>
        <dbReference type="EMBL" id="TEB40190.1"/>
    </source>
</evidence>
<feature type="compositionally biased region" description="Polar residues" evidence="10">
    <location>
        <begin position="11"/>
        <end position="21"/>
    </location>
</feature>
<evidence type="ECO:0000259" key="11">
    <source>
        <dbReference type="PROSITE" id="PS51192"/>
    </source>
</evidence>
<proteinExistence type="inferred from homology"/>